<accession>A0ABW0H928</accession>
<evidence type="ECO:0000313" key="2">
    <source>
        <dbReference type="Proteomes" id="UP001596104"/>
    </source>
</evidence>
<evidence type="ECO:0000313" key="1">
    <source>
        <dbReference type="EMBL" id="MFC5393132.1"/>
    </source>
</evidence>
<dbReference type="RefSeq" id="WP_377008079.1">
    <property type="nucleotide sequence ID" value="NZ_JBHSLV010000019.1"/>
</dbReference>
<sequence length="129" mass="14608">MSHRDMLAKIHIARKDLALDDDAYRGLLQRVAGVGSARDLSDRQADSVIAELKRLGWKPKAATRAPSQRADLRKLYALWGALHAGPLDRDALRRWVAARFKVSAPEFLKPDQTREAIEQLKAWQKRVTV</sequence>
<reference evidence="2" key="1">
    <citation type="journal article" date="2019" name="Int. J. Syst. Evol. Microbiol.">
        <title>The Global Catalogue of Microorganisms (GCM) 10K type strain sequencing project: providing services to taxonomists for standard genome sequencing and annotation.</title>
        <authorList>
            <consortium name="The Broad Institute Genomics Platform"/>
            <consortium name="The Broad Institute Genome Sequencing Center for Infectious Disease"/>
            <person name="Wu L."/>
            <person name="Ma J."/>
        </authorList>
    </citation>
    <scope>NUCLEOTIDE SEQUENCE [LARGE SCALE GENOMIC DNA]</scope>
    <source>
        <strain evidence="2">CGMCC 1.16326</strain>
    </source>
</reference>
<organism evidence="1 2">
    <name type="scientific">Bosea vestrisii</name>
    <dbReference type="NCBI Taxonomy" id="151416"/>
    <lineage>
        <taxon>Bacteria</taxon>
        <taxon>Pseudomonadati</taxon>
        <taxon>Pseudomonadota</taxon>
        <taxon>Alphaproteobacteria</taxon>
        <taxon>Hyphomicrobiales</taxon>
        <taxon>Boseaceae</taxon>
        <taxon>Bosea</taxon>
    </lineage>
</organism>
<name>A0ABW0H928_9HYPH</name>
<proteinExistence type="predicted"/>
<dbReference type="InterPro" id="IPR009363">
    <property type="entry name" value="Phage_Mu_Gp16"/>
</dbReference>
<comment type="caution">
    <text evidence="1">The sequence shown here is derived from an EMBL/GenBank/DDBJ whole genome shotgun (WGS) entry which is preliminary data.</text>
</comment>
<keyword evidence="2" id="KW-1185">Reference proteome</keyword>
<gene>
    <name evidence="1" type="ORF">ACFPPC_10855</name>
</gene>
<dbReference type="Pfam" id="PF06252">
    <property type="entry name" value="GemA"/>
    <property type="match status" value="1"/>
</dbReference>
<dbReference type="Proteomes" id="UP001596104">
    <property type="component" value="Unassembled WGS sequence"/>
</dbReference>
<dbReference type="EMBL" id="JBHSLV010000019">
    <property type="protein sequence ID" value="MFC5393132.1"/>
    <property type="molecule type" value="Genomic_DNA"/>
</dbReference>
<protein>
    <submittedName>
        <fullName evidence="1">Phage protein GemA/Gp16 family protein</fullName>
    </submittedName>
</protein>